<dbReference type="EMBL" id="ATAM02000011">
    <property type="protein sequence ID" value="KAL0242157.1"/>
    <property type="molecule type" value="Genomic_DNA"/>
</dbReference>
<accession>A0ABR3BK38</accession>
<protein>
    <recommendedName>
        <fullName evidence="1">NADH:flavin oxidoreductase/NADH oxidase N-terminal domain-containing protein</fullName>
    </recommendedName>
</protein>
<dbReference type="Proteomes" id="UP000054399">
    <property type="component" value="Unassembled WGS sequence"/>
</dbReference>
<reference evidence="2" key="2">
    <citation type="submission" date="2024-01" db="EMBL/GenBank/DDBJ databases">
        <title>Comparative genomics of Cryptococcus and Kwoniella reveals pathogenesis evolution and contrasting modes of karyotype evolution via chromosome fusion or intercentromeric recombination.</title>
        <authorList>
            <person name="Coelho M.A."/>
            <person name="David-Palma M."/>
            <person name="Shea T."/>
            <person name="Bowers K."/>
            <person name="Mcginley-Smith S."/>
            <person name="Mohammad A.W."/>
            <person name="Gnirke A."/>
            <person name="Yurkov A.M."/>
            <person name="Nowrousian M."/>
            <person name="Sun S."/>
            <person name="Cuomo C.A."/>
            <person name="Heitman J."/>
        </authorList>
    </citation>
    <scope>NUCLEOTIDE SEQUENCE</scope>
    <source>
        <strain evidence="2">IND107</strain>
    </source>
</reference>
<sequence length="437" mass="48318">MPTAEATDILFSPIALGAMKLQHRIALAPMTRNRALPSNLNPGTFIPCPLMAEYYTQRTTQGGLIISEALPISLQAADALAVPGIFTEEQIEAWKPIVNAVHQAGGIFVAQLWHQGRTRTVKNEYPIISSSAVPIAKSFNGLLGFVPKPMSLEDIECVKEEYAQAAANCIKAGFDGVEIHGANGYLPEQFLHSNINRRDDKYGGCPKNRNRFVLEICQAVSRAIGPDRFGLRLSPYGFFNEAGGGDRVEQWTMLCRDIKGLGWAYIHFMEPRYDEIRSGADKLAELGADNEEVTLDPFVNALENRVPVIVAGGYDAVNVRKSRVLEDKKADVVAFGRYFTSNPDLVYRLKHDRPLVQYIRPRFYGPFLDPEVGYTDFPFCHELSNTPERKALLSSGTAKGLKVAQPGWQLSKSGIQLGGLFVRLTKDSIEFGGKKNP</sequence>
<name>A0ABR3BK38_9TREE</name>
<evidence type="ECO:0000313" key="3">
    <source>
        <dbReference type="Proteomes" id="UP000054399"/>
    </source>
</evidence>
<organism evidence="2 3">
    <name type="scientific">Cryptococcus tetragattii IND107</name>
    <dbReference type="NCBI Taxonomy" id="1296105"/>
    <lineage>
        <taxon>Eukaryota</taxon>
        <taxon>Fungi</taxon>
        <taxon>Dikarya</taxon>
        <taxon>Basidiomycota</taxon>
        <taxon>Agaricomycotina</taxon>
        <taxon>Tremellomycetes</taxon>
        <taxon>Tremellales</taxon>
        <taxon>Cryptococcaceae</taxon>
        <taxon>Cryptococcus</taxon>
        <taxon>Cryptococcus gattii species complex</taxon>
    </lineage>
</organism>
<gene>
    <name evidence="2" type="ORF">I308_105786</name>
</gene>
<keyword evidence="3" id="KW-1185">Reference proteome</keyword>
<dbReference type="Gene3D" id="3.20.20.70">
    <property type="entry name" value="Aldolase class I"/>
    <property type="match status" value="1"/>
</dbReference>
<dbReference type="PANTHER" id="PTHR22893:SF93">
    <property type="entry name" value="HYPOTHETICAL OXIDOREDUCTASE (EUROFUNG)"/>
    <property type="match status" value="1"/>
</dbReference>
<dbReference type="PANTHER" id="PTHR22893">
    <property type="entry name" value="NADH OXIDOREDUCTASE-RELATED"/>
    <property type="match status" value="1"/>
</dbReference>
<feature type="domain" description="NADH:flavin oxidoreductase/NADH oxidase N-terminal" evidence="1">
    <location>
        <begin position="10"/>
        <end position="355"/>
    </location>
</feature>
<dbReference type="GeneID" id="91992641"/>
<dbReference type="SUPFAM" id="SSF51395">
    <property type="entry name" value="FMN-linked oxidoreductases"/>
    <property type="match status" value="1"/>
</dbReference>
<evidence type="ECO:0000259" key="1">
    <source>
        <dbReference type="Pfam" id="PF00724"/>
    </source>
</evidence>
<proteinExistence type="predicted"/>
<dbReference type="CDD" id="cd02933">
    <property type="entry name" value="OYE_like_FMN"/>
    <property type="match status" value="1"/>
</dbReference>
<evidence type="ECO:0000313" key="2">
    <source>
        <dbReference type="EMBL" id="KAL0242157.1"/>
    </source>
</evidence>
<dbReference type="InterPro" id="IPR013785">
    <property type="entry name" value="Aldolase_TIM"/>
</dbReference>
<reference evidence="2" key="1">
    <citation type="submission" date="2015-01" db="EMBL/GenBank/DDBJ databases">
        <authorList>
            <consortium name="The Broad Institute Genomics Platform"/>
            <person name="Cuomo C."/>
            <person name="Litvintseva A."/>
            <person name="Chen Y."/>
            <person name="Heitman J."/>
            <person name="Sun S."/>
            <person name="Springer D."/>
            <person name="Dromer F."/>
            <person name="Young S."/>
            <person name="Zeng Q."/>
            <person name="Gargeya S."/>
            <person name="Abouelleil A."/>
            <person name="Alvarado L."/>
            <person name="Chapman S.B."/>
            <person name="Gainer-Dewar J."/>
            <person name="Goldberg J."/>
            <person name="Griggs A."/>
            <person name="Gujja S."/>
            <person name="Hansen M."/>
            <person name="Howarth C."/>
            <person name="Imamovic A."/>
            <person name="Larimer J."/>
            <person name="Murphy C."/>
            <person name="Naylor J."/>
            <person name="Pearson M."/>
            <person name="Priest M."/>
            <person name="Roberts A."/>
            <person name="Saif S."/>
            <person name="Shea T."/>
            <person name="Sykes S."/>
            <person name="Wortman J."/>
            <person name="Nusbaum C."/>
            <person name="Birren B."/>
        </authorList>
    </citation>
    <scope>NUCLEOTIDE SEQUENCE</scope>
    <source>
        <strain evidence="2">IND107</strain>
    </source>
</reference>
<comment type="caution">
    <text evidence="2">The sequence shown here is derived from an EMBL/GenBank/DDBJ whole genome shotgun (WGS) entry which is preliminary data.</text>
</comment>
<dbReference type="InterPro" id="IPR001155">
    <property type="entry name" value="OxRdtase_FMN_N"/>
</dbReference>
<dbReference type="Pfam" id="PF00724">
    <property type="entry name" value="Oxidored_FMN"/>
    <property type="match status" value="1"/>
</dbReference>
<dbReference type="RefSeq" id="XP_066611539.1">
    <property type="nucleotide sequence ID" value="XM_066760235.1"/>
</dbReference>
<dbReference type="InterPro" id="IPR045247">
    <property type="entry name" value="Oye-like"/>
</dbReference>